<evidence type="ECO:0000313" key="18">
    <source>
        <dbReference type="EMBL" id="GBN35395.1"/>
    </source>
</evidence>
<dbReference type="Gene3D" id="1.25.40.20">
    <property type="entry name" value="Ankyrin repeat-containing domain"/>
    <property type="match status" value="3"/>
</dbReference>
<dbReference type="PANTHER" id="PTHR24173">
    <property type="entry name" value="ANKYRIN REPEAT CONTAINING"/>
    <property type="match status" value="1"/>
</dbReference>
<dbReference type="OrthoDB" id="4429489at2759"/>
<keyword evidence="8" id="KW-0528">Neurotoxin</keyword>
<dbReference type="EMBL" id="BGPR01008691">
    <property type="protein sequence ID" value="GBN35395.1"/>
    <property type="molecule type" value="Genomic_DNA"/>
</dbReference>
<keyword evidence="13" id="KW-0472">Membrane</keyword>
<feature type="repeat" description="ANK" evidence="16">
    <location>
        <begin position="137"/>
        <end position="169"/>
    </location>
</feature>
<evidence type="ECO:0000313" key="21">
    <source>
        <dbReference type="Proteomes" id="UP000499080"/>
    </source>
</evidence>
<dbReference type="PANTHER" id="PTHR24173:SF78">
    <property type="entry name" value="PROTEIN FEM-1 HOMOLOG B"/>
    <property type="match status" value="1"/>
</dbReference>
<dbReference type="EMBL" id="BGPR01008755">
    <property type="protein sequence ID" value="GBN35843.1"/>
    <property type="molecule type" value="Genomic_DNA"/>
</dbReference>
<dbReference type="GO" id="GO:0006887">
    <property type="term" value="P:exocytosis"/>
    <property type="evidence" value="ECO:0007669"/>
    <property type="project" value="UniProtKB-KW"/>
</dbReference>
<sequence>MNCDTISWPWMMALAEDMDSLRRRVYYAARDGMAITLYALLSNTAQSEWSHYLEQPVEDEGHKCTPLLIAAINGHDNVIKMLLNRFNPNIEQDGIVQIDGYVIEGATALWCAAGAGHFSVVKYLLSHGADVNHSTKTDSTPLRAACFDGRLDVIQYLVENGADIHKANKYNNTCLMLASYRGHADVVEYLLSKKADPDAKAQCGATALHFAAEHGHLEIIQILLKHGAQVTKNKMGMTPLLSAAERSKSEVVEYFIKNSWSWCWSSKEESVEALELLGASYANDKDFYNLEKAFYYLHWAMLERVKHPKYYSPKPLLPPIPAYDNHIECRTLEELEAIKNNSDALHMESLVIRERILGSSNPEVPHPVVFRGALFADIGRFDRCVDLWLHALNLRHNYNVSVRKDLLRFAQVFAQMMHTGEEVRFEKVRQVLEVTLQELIRNKTSLNSSPSTESQESMMEELEDNIYTTLYLLVIVTKLIKKLLPEEEHHLYKLVYKICKLNLFTSDGSTLLHLAVNADTPVDEFHTKYVCKFPCAATARMLIQCGTDVNAVDKAGNTPLHIIVAYQKPITDFMTLHSIITKLLDAGSHIDRVNNEGESPFEKVLTGVAEIILKSQYQLSLKCIAAQAVKKYNIPYRGIVPVTLASFTDMHGSTKKKKAK</sequence>
<dbReference type="EMBL" id="BGPR01008754">
    <property type="protein sequence ID" value="GBN35835.1"/>
    <property type="molecule type" value="Genomic_DNA"/>
</dbReference>
<dbReference type="SUPFAM" id="SSF48403">
    <property type="entry name" value="Ankyrin repeat"/>
    <property type="match status" value="2"/>
</dbReference>
<keyword evidence="12 16" id="KW-0040">ANK repeat</keyword>
<keyword evidence="6" id="KW-1052">Target cell membrane</keyword>
<evidence type="ECO:0000256" key="13">
    <source>
        <dbReference type="ARBA" id="ARBA00023298"/>
    </source>
</evidence>
<keyword evidence="13" id="KW-1053">Target membrane</keyword>
<keyword evidence="5" id="KW-0964">Secreted</keyword>
<evidence type="ECO:0000256" key="5">
    <source>
        <dbReference type="ARBA" id="ARBA00022525"/>
    </source>
</evidence>
<feature type="repeat" description="ANK" evidence="16">
    <location>
        <begin position="170"/>
        <end position="202"/>
    </location>
</feature>
<dbReference type="GO" id="GO:0090729">
    <property type="term" value="F:toxin activity"/>
    <property type="evidence" value="ECO:0007669"/>
    <property type="project" value="UniProtKB-KW"/>
</dbReference>
<dbReference type="GO" id="GO:0044218">
    <property type="term" value="C:other organism cell membrane"/>
    <property type="evidence" value="ECO:0007669"/>
    <property type="project" value="UniProtKB-KW"/>
</dbReference>
<dbReference type="PROSITE" id="PS50088">
    <property type="entry name" value="ANK_REPEAT"/>
    <property type="match status" value="4"/>
</dbReference>
<evidence type="ECO:0000256" key="2">
    <source>
        <dbReference type="ARBA" id="ARBA00004613"/>
    </source>
</evidence>
<dbReference type="InterPro" id="IPR002110">
    <property type="entry name" value="Ankyrin_rpt"/>
</dbReference>
<evidence type="ECO:0000256" key="6">
    <source>
        <dbReference type="ARBA" id="ARBA00022537"/>
    </source>
</evidence>
<evidence type="ECO:0000256" key="4">
    <source>
        <dbReference type="ARBA" id="ARBA00022483"/>
    </source>
</evidence>
<evidence type="ECO:0000256" key="3">
    <source>
        <dbReference type="ARBA" id="ARBA00004906"/>
    </source>
</evidence>
<dbReference type="Pfam" id="PF00023">
    <property type="entry name" value="Ank"/>
    <property type="match status" value="1"/>
</dbReference>
<name>A0A4Y2NA79_ARAVE</name>
<reference evidence="20 21" key="1">
    <citation type="journal article" date="2019" name="Sci. Rep.">
        <title>Orb-weaving spider Araneus ventricosus genome elucidates the spidroin gene catalogue.</title>
        <authorList>
            <person name="Kono N."/>
            <person name="Nakamura H."/>
            <person name="Ohtoshi R."/>
            <person name="Moran D.A.P."/>
            <person name="Shinohara A."/>
            <person name="Yoshida Y."/>
            <person name="Fujiwara M."/>
            <person name="Mori M."/>
            <person name="Tomita M."/>
            <person name="Arakawa K."/>
        </authorList>
    </citation>
    <scope>NUCLEOTIDE SEQUENCE [LARGE SCALE GENOMIC DNA]</scope>
</reference>
<evidence type="ECO:0000256" key="15">
    <source>
        <dbReference type="ARBA" id="ARBA00072197"/>
    </source>
</evidence>
<organism evidence="20 21">
    <name type="scientific">Araneus ventricosus</name>
    <name type="common">Orbweaver spider</name>
    <name type="synonym">Epeira ventricosa</name>
    <dbReference type="NCBI Taxonomy" id="182803"/>
    <lineage>
        <taxon>Eukaryota</taxon>
        <taxon>Metazoa</taxon>
        <taxon>Ecdysozoa</taxon>
        <taxon>Arthropoda</taxon>
        <taxon>Chelicerata</taxon>
        <taxon>Arachnida</taxon>
        <taxon>Araneae</taxon>
        <taxon>Araneomorphae</taxon>
        <taxon>Entelegynae</taxon>
        <taxon>Araneoidea</taxon>
        <taxon>Araneidae</taxon>
        <taxon>Araneus</taxon>
    </lineage>
</organism>
<dbReference type="Proteomes" id="UP000499080">
    <property type="component" value="Unassembled WGS sequence"/>
</dbReference>
<evidence type="ECO:0000313" key="20">
    <source>
        <dbReference type="EMBL" id="GBN35843.1"/>
    </source>
</evidence>
<feature type="repeat" description="ANK" evidence="16">
    <location>
        <begin position="203"/>
        <end position="235"/>
    </location>
</feature>
<dbReference type="AlphaFoldDB" id="A0A4Y2NA79"/>
<evidence type="ECO:0000256" key="16">
    <source>
        <dbReference type="PROSITE-ProRule" id="PRU00023"/>
    </source>
</evidence>
<feature type="repeat" description="ANK" evidence="16">
    <location>
        <begin position="104"/>
        <end position="136"/>
    </location>
</feature>
<keyword evidence="21" id="KW-1185">Reference proteome</keyword>
<evidence type="ECO:0000256" key="8">
    <source>
        <dbReference type="ARBA" id="ARBA00022699"/>
    </source>
</evidence>
<keyword evidence="9" id="KW-0677">Repeat</keyword>
<dbReference type="GO" id="GO:0044231">
    <property type="term" value="C:host cell presynaptic membrane"/>
    <property type="evidence" value="ECO:0007669"/>
    <property type="project" value="UniProtKB-KW"/>
</dbReference>
<proteinExistence type="inferred from homology"/>
<evidence type="ECO:0000256" key="12">
    <source>
        <dbReference type="ARBA" id="ARBA00023043"/>
    </source>
</evidence>
<evidence type="ECO:0000256" key="14">
    <source>
        <dbReference type="ARBA" id="ARBA00038500"/>
    </source>
</evidence>
<dbReference type="GO" id="GO:0003006">
    <property type="term" value="P:developmental process involved in reproduction"/>
    <property type="evidence" value="ECO:0007669"/>
    <property type="project" value="UniProtKB-ARBA"/>
</dbReference>
<dbReference type="FunFam" id="1.25.40.20:FF:000264">
    <property type="entry name" value="Fem-1 homolog B"/>
    <property type="match status" value="1"/>
</dbReference>
<keyword evidence="7" id="KW-0800">Toxin</keyword>
<accession>A0A4Y2NA79</accession>
<dbReference type="SMART" id="SM00248">
    <property type="entry name" value="ANK"/>
    <property type="match status" value="8"/>
</dbReference>
<dbReference type="InterPro" id="IPR036770">
    <property type="entry name" value="Ankyrin_rpt-contain_sf"/>
</dbReference>
<keyword evidence="4" id="KW-0268">Exocytosis</keyword>
<dbReference type="Pfam" id="PF12796">
    <property type="entry name" value="Ank_2"/>
    <property type="match status" value="2"/>
</dbReference>
<dbReference type="PRINTS" id="PR01415">
    <property type="entry name" value="ANKYRIN"/>
</dbReference>
<keyword evidence="11" id="KW-0638">Presynaptic neurotoxin</keyword>
<keyword evidence="10" id="KW-0833">Ubl conjugation pathway</keyword>
<evidence type="ECO:0000313" key="17">
    <source>
        <dbReference type="EMBL" id="GBN35384.1"/>
    </source>
</evidence>
<comment type="pathway">
    <text evidence="3">Protein modification; protein ubiquitination.</text>
</comment>
<protein>
    <recommendedName>
        <fullName evidence="15">Protein fem-1 homolog B</fullName>
    </recommendedName>
</protein>
<evidence type="ECO:0000256" key="11">
    <source>
        <dbReference type="ARBA" id="ARBA00023028"/>
    </source>
</evidence>
<evidence type="ECO:0000256" key="9">
    <source>
        <dbReference type="ARBA" id="ARBA00022737"/>
    </source>
</evidence>
<comment type="caution">
    <text evidence="20">The sequence shown here is derived from an EMBL/GenBank/DDBJ whole genome shotgun (WGS) entry which is preliminary data.</text>
</comment>
<dbReference type="PROSITE" id="PS50297">
    <property type="entry name" value="ANK_REP_REGION"/>
    <property type="match status" value="4"/>
</dbReference>
<evidence type="ECO:0000313" key="19">
    <source>
        <dbReference type="EMBL" id="GBN35835.1"/>
    </source>
</evidence>
<dbReference type="GO" id="GO:0005576">
    <property type="term" value="C:extracellular region"/>
    <property type="evidence" value="ECO:0007669"/>
    <property type="project" value="UniProtKB-SubCell"/>
</dbReference>
<evidence type="ECO:0000256" key="7">
    <source>
        <dbReference type="ARBA" id="ARBA00022656"/>
    </source>
</evidence>
<evidence type="ECO:0000256" key="10">
    <source>
        <dbReference type="ARBA" id="ARBA00022786"/>
    </source>
</evidence>
<evidence type="ECO:0000256" key="1">
    <source>
        <dbReference type="ARBA" id="ARBA00004175"/>
    </source>
</evidence>
<comment type="similarity">
    <text evidence="14">Belongs to the fem-1 family.</text>
</comment>
<dbReference type="GO" id="GO:0043161">
    <property type="term" value="P:proteasome-mediated ubiquitin-dependent protein catabolic process"/>
    <property type="evidence" value="ECO:0007669"/>
    <property type="project" value="UniProtKB-ARBA"/>
</dbReference>
<comment type="subcellular location">
    <subcellularLocation>
        <location evidence="2">Secreted</location>
    </subcellularLocation>
    <subcellularLocation>
        <location evidence="1">Target cell membrane</location>
    </subcellularLocation>
</comment>
<gene>
    <name evidence="20" type="primary">FEM1B_0</name>
    <name evidence="17" type="synonym">FEM1B_1</name>
    <name evidence="19" type="synonym">FEM1B_2</name>
    <name evidence="18" type="synonym">FEM1B_3</name>
    <name evidence="17" type="ORF">AVEN_139590_1</name>
    <name evidence="20" type="ORF">AVEN_144017_1</name>
    <name evidence="18" type="ORF">AVEN_217923_1</name>
    <name evidence="19" type="ORF">AVEN_63887_1</name>
</gene>
<dbReference type="EMBL" id="BGPR01008689">
    <property type="protein sequence ID" value="GBN35384.1"/>
    <property type="molecule type" value="Genomic_DNA"/>
</dbReference>